<keyword evidence="2 8" id="KW-0597">Phosphoprotein</keyword>
<dbReference type="GO" id="GO:0032993">
    <property type="term" value="C:protein-DNA complex"/>
    <property type="evidence" value="ECO:0007669"/>
    <property type="project" value="TreeGrafter"/>
</dbReference>
<dbReference type="SMART" id="SM00862">
    <property type="entry name" value="Trans_reg_C"/>
    <property type="match status" value="1"/>
</dbReference>
<dbReference type="GO" id="GO:0000976">
    <property type="term" value="F:transcription cis-regulatory region binding"/>
    <property type="evidence" value="ECO:0007669"/>
    <property type="project" value="TreeGrafter"/>
</dbReference>
<dbReference type="Gene3D" id="3.40.50.2300">
    <property type="match status" value="1"/>
</dbReference>
<evidence type="ECO:0000256" key="1">
    <source>
        <dbReference type="ARBA" id="ARBA00018672"/>
    </source>
</evidence>
<keyword evidence="4" id="KW-0805">Transcription regulation</keyword>
<accession>A0A3E3K1Y4</accession>
<dbReference type="InterPro" id="IPR011006">
    <property type="entry name" value="CheY-like_superfamily"/>
</dbReference>
<keyword evidence="5 9" id="KW-0238">DNA-binding</keyword>
<evidence type="ECO:0000256" key="9">
    <source>
        <dbReference type="PROSITE-ProRule" id="PRU01091"/>
    </source>
</evidence>
<proteinExistence type="predicted"/>
<dbReference type="Gene3D" id="1.10.10.10">
    <property type="entry name" value="Winged helix-like DNA-binding domain superfamily/Winged helix DNA-binding domain"/>
    <property type="match status" value="1"/>
</dbReference>
<dbReference type="Proteomes" id="UP000261080">
    <property type="component" value="Unassembled WGS sequence"/>
</dbReference>
<keyword evidence="6" id="KW-0804">Transcription</keyword>
<dbReference type="InterPro" id="IPR036388">
    <property type="entry name" value="WH-like_DNA-bd_sf"/>
</dbReference>
<reference evidence="12 13" key="1">
    <citation type="submission" date="2018-08" db="EMBL/GenBank/DDBJ databases">
        <title>A genome reference for cultivated species of the human gut microbiota.</title>
        <authorList>
            <person name="Zou Y."/>
            <person name="Xue W."/>
            <person name="Luo G."/>
        </authorList>
    </citation>
    <scope>NUCLEOTIDE SEQUENCE [LARGE SCALE GENOMIC DNA]</scope>
    <source>
        <strain evidence="12 13">AF37-2AT</strain>
    </source>
</reference>
<feature type="DNA-binding region" description="OmpR/PhoB-type" evidence="9">
    <location>
        <begin position="125"/>
        <end position="224"/>
    </location>
</feature>
<dbReference type="InterPro" id="IPR001867">
    <property type="entry name" value="OmpR/PhoB-type_DNA-bd"/>
</dbReference>
<evidence type="ECO:0000259" key="10">
    <source>
        <dbReference type="PROSITE" id="PS50110"/>
    </source>
</evidence>
<dbReference type="AlphaFoldDB" id="A0A3E3K1Y4"/>
<evidence type="ECO:0000313" key="13">
    <source>
        <dbReference type="Proteomes" id="UP000261080"/>
    </source>
</evidence>
<evidence type="ECO:0000259" key="11">
    <source>
        <dbReference type="PROSITE" id="PS51755"/>
    </source>
</evidence>
<feature type="domain" description="Response regulatory" evidence="10">
    <location>
        <begin position="4"/>
        <end position="116"/>
    </location>
</feature>
<dbReference type="GO" id="GO:0005829">
    <property type="term" value="C:cytosol"/>
    <property type="evidence" value="ECO:0007669"/>
    <property type="project" value="TreeGrafter"/>
</dbReference>
<comment type="function">
    <text evidence="7">May play the central regulatory role in sporulation. It may be an element of the effector pathway responsible for the activation of sporulation genes in response to nutritional stress. Spo0A may act in concert with spo0H (a sigma factor) to control the expression of some genes that are critical to the sporulation process.</text>
</comment>
<keyword evidence="13" id="KW-1185">Reference proteome</keyword>
<evidence type="ECO:0000313" key="12">
    <source>
        <dbReference type="EMBL" id="RGE86951.1"/>
    </source>
</evidence>
<dbReference type="PROSITE" id="PS51755">
    <property type="entry name" value="OMPR_PHOB"/>
    <property type="match status" value="1"/>
</dbReference>
<protein>
    <recommendedName>
        <fullName evidence="1">Stage 0 sporulation protein A homolog</fullName>
    </recommendedName>
</protein>
<keyword evidence="3" id="KW-0902">Two-component regulatory system</keyword>
<dbReference type="InterPro" id="IPR001789">
    <property type="entry name" value="Sig_transdc_resp-reg_receiver"/>
</dbReference>
<organism evidence="12 13">
    <name type="scientific">Sellimonas intestinalis</name>
    <dbReference type="NCBI Taxonomy" id="1653434"/>
    <lineage>
        <taxon>Bacteria</taxon>
        <taxon>Bacillati</taxon>
        <taxon>Bacillota</taxon>
        <taxon>Clostridia</taxon>
        <taxon>Lachnospirales</taxon>
        <taxon>Lachnospiraceae</taxon>
        <taxon>Sellimonas</taxon>
    </lineage>
</organism>
<evidence type="ECO:0000256" key="3">
    <source>
        <dbReference type="ARBA" id="ARBA00023012"/>
    </source>
</evidence>
<dbReference type="Pfam" id="PF00072">
    <property type="entry name" value="Response_reg"/>
    <property type="match status" value="1"/>
</dbReference>
<dbReference type="EMBL" id="QVLX01000004">
    <property type="protein sequence ID" value="RGE86951.1"/>
    <property type="molecule type" value="Genomic_DNA"/>
</dbReference>
<evidence type="ECO:0000256" key="2">
    <source>
        <dbReference type="ARBA" id="ARBA00022553"/>
    </source>
</evidence>
<feature type="modified residue" description="4-aspartylphosphate" evidence="8">
    <location>
        <position position="52"/>
    </location>
</feature>
<dbReference type="Gene3D" id="6.10.250.690">
    <property type="match status" value="1"/>
</dbReference>
<dbReference type="FunFam" id="3.40.50.2300:FF:000001">
    <property type="entry name" value="DNA-binding response regulator PhoB"/>
    <property type="match status" value="1"/>
</dbReference>
<dbReference type="PANTHER" id="PTHR48111:SF2">
    <property type="entry name" value="RESPONSE REGULATOR SAER"/>
    <property type="match status" value="1"/>
</dbReference>
<name>A0A3E3K1Y4_9FIRM</name>
<dbReference type="RefSeq" id="WP_117493515.1">
    <property type="nucleotide sequence ID" value="NZ_DBGDOX010000047.1"/>
</dbReference>
<dbReference type="CDD" id="cd17574">
    <property type="entry name" value="REC_OmpR"/>
    <property type="match status" value="1"/>
</dbReference>
<dbReference type="OrthoDB" id="9790442at2"/>
<dbReference type="InterPro" id="IPR039420">
    <property type="entry name" value="WalR-like"/>
</dbReference>
<dbReference type="SMART" id="SM00448">
    <property type="entry name" value="REC"/>
    <property type="match status" value="1"/>
</dbReference>
<dbReference type="Pfam" id="PF00486">
    <property type="entry name" value="Trans_reg_C"/>
    <property type="match status" value="1"/>
</dbReference>
<dbReference type="PANTHER" id="PTHR48111">
    <property type="entry name" value="REGULATOR OF RPOS"/>
    <property type="match status" value="1"/>
</dbReference>
<feature type="domain" description="OmpR/PhoB-type" evidence="11">
    <location>
        <begin position="125"/>
        <end position="224"/>
    </location>
</feature>
<evidence type="ECO:0000256" key="5">
    <source>
        <dbReference type="ARBA" id="ARBA00023125"/>
    </source>
</evidence>
<dbReference type="CDD" id="cd00383">
    <property type="entry name" value="trans_reg_C"/>
    <property type="match status" value="1"/>
</dbReference>
<evidence type="ECO:0000256" key="6">
    <source>
        <dbReference type="ARBA" id="ARBA00023163"/>
    </source>
</evidence>
<evidence type="ECO:0000256" key="7">
    <source>
        <dbReference type="ARBA" id="ARBA00024867"/>
    </source>
</evidence>
<dbReference type="SUPFAM" id="SSF52172">
    <property type="entry name" value="CheY-like"/>
    <property type="match status" value="1"/>
</dbReference>
<dbReference type="PROSITE" id="PS50110">
    <property type="entry name" value="RESPONSE_REGULATORY"/>
    <property type="match status" value="1"/>
</dbReference>
<dbReference type="GO" id="GO:0000156">
    <property type="term" value="F:phosphorelay response regulator activity"/>
    <property type="evidence" value="ECO:0007669"/>
    <property type="project" value="TreeGrafter"/>
</dbReference>
<evidence type="ECO:0000256" key="4">
    <source>
        <dbReference type="ARBA" id="ARBA00023015"/>
    </source>
</evidence>
<comment type="caution">
    <text evidence="12">The sequence shown here is derived from an EMBL/GenBank/DDBJ whole genome shotgun (WGS) entry which is preliminary data.</text>
</comment>
<dbReference type="GO" id="GO:0006355">
    <property type="term" value="P:regulation of DNA-templated transcription"/>
    <property type="evidence" value="ECO:0007669"/>
    <property type="project" value="InterPro"/>
</dbReference>
<sequence>MGYKILLADDDRDLLEMLGRYFEMKGYQILQAGNGTEAVRMSAEEPDLILLDINMPGMDGLEVCRKIRGQVSCPILFLTARVEEQDRVNGLMLGGDDYIIKPFSLKELEARVLAHLRREERHQQKTRYRFGNGLLVDYGARAVWIDGKMLDLTKTEFGILEFLSMHPGQVFDKERIYEHVCGFDGQGDGRGITELIRRIRKKIGEFTDEDPIETVWGVGYRWKK</sequence>
<gene>
    <name evidence="12" type="ORF">DW016_08335</name>
</gene>
<evidence type="ECO:0000256" key="8">
    <source>
        <dbReference type="PROSITE-ProRule" id="PRU00169"/>
    </source>
</evidence>